<keyword evidence="4 7" id="KW-0808">Transferase</keyword>
<evidence type="ECO:0000256" key="1">
    <source>
        <dbReference type="ARBA" id="ARBA00000142"/>
    </source>
</evidence>
<dbReference type="AlphaFoldDB" id="A0A7W5TVR3"/>
<dbReference type="Gene3D" id="3.40.50.150">
    <property type="entry name" value="Vaccinia Virus protein VP39"/>
    <property type="match status" value="1"/>
</dbReference>
<feature type="binding site" evidence="7">
    <location>
        <position position="149"/>
    </location>
    <ligand>
        <name>substrate</name>
    </ligand>
</feature>
<dbReference type="PANTHER" id="PTHR23417">
    <property type="entry name" value="3-DEOXY-D-MANNO-OCTULOSONIC-ACID TRANSFERASE/TRNA GUANINE-N 7 - -METHYLTRANSFERASE"/>
    <property type="match status" value="1"/>
</dbReference>
<reference evidence="8 9" key="1">
    <citation type="submission" date="2020-08" db="EMBL/GenBank/DDBJ databases">
        <title>Sequencing the genomes of 1000 actinobacteria strains.</title>
        <authorList>
            <person name="Klenk H.-P."/>
        </authorList>
    </citation>
    <scope>NUCLEOTIDE SEQUENCE [LARGE SCALE GENOMIC DNA]</scope>
    <source>
        <strain evidence="8 9">DSM 28238</strain>
    </source>
</reference>
<keyword evidence="9" id="KW-1185">Reference proteome</keyword>
<feature type="binding site" evidence="7">
    <location>
        <position position="181"/>
    </location>
    <ligand>
        <name>substrate</name>
    </ligand>
</feature>
<organism evidence="8 9">
    <name type="scientific">Garicola koreensis</name>
    <dbReference type="NCBI Taxonomy" id="1262554"/>
    <lineage>
        <taxon>Bacteria</taxon>
        <taxon>Bacillati</taxon>
        <taxon>Actinomycetota</taxon>
        <taxon>Actinomycetes</taxon>
        <taxon>Micrococcales</taxon>
        <taxon>Micrococcaceae</taxon>
        <taxon>Garicola</taxon>
    </lineage>
</organism>
<dbReference type="GO" id="GO:0043527">
    <property type="term" value="C:tRNA methyltransferase complex"/>
    <property type="evidence" value="ECO:0007669"/>
    <property type="project" value="TreeGrafter"/>
</dbReference>
<evidence type="ECO:0000256" key="3">
    <source>
        <dbReference type="ARBA" id="ARBA00022603"/>
    </source>
</evidence>
<dbReference type="Proteomes" id="UP000547528">
    <property type="component" value="Unassembled WGS sequence"/>
</dbReference>
<feature type="binding site" evidence="7">
    <location>
        <begin position="256"/>
        <end position="259"/>
    </location>
    <ligand>
        <name>substrate</name>
    </ligand>
</feature>
<comment type="caution">
    <text evidence="8">The sequence shown here is derived from an EMBL/GenBank/DDBJ whole genome shotgun (WGS) entry which is preliminary data.</text>
</comment>
<evidence type="ECO:0000256" key="4">
    <source>
        <dbReference type="ARBA" id="ARBA00022679"/>
    </source>
</evidence>
<keyword evidence="5 7" id="KW-0949">S-adenosyl-L-methionine</keyword>
<dbReference type="GO" id="GO:0008176">
    <property type="term" value="F:tRNA (guanine(46)-N7)-methyltransferase activity"/>
    <property type="evidence" value="ECO:0007669"/>
    <property type="project" value="UniProtKB-UniRule"/>
</dbReference>
<comment type="function">
    <text evidence="2 7">Catalyzes the formation of N(7)-methylguanine at position 46 (m7G46) in tRNA.</text>
</comment>
<dbReference type="InterPro" id="IPR003358">
    <property type="entry name" value="tRNA_(Gua-N-7)_MeTrfase_Trmb"/>
</dbReference>
<proteinExistence type="inferred from homology"/>
<dbReference type="Pfam" id="PF02390">
    <property type="entry name" value="Methyltransf_4"/>
    <property type="match status" value="1"/>
</dbReference>
<dbReference type="InterPro" id="IPR029063">
    <property type="entry name" value="SAM-dependent_MTases_sf"/>
</dbReference>
<name>A0A7W5TVR3_9MICC</name>
<evidence type="ECO:0000256" key="7">
    <source>
        <dbReference type="HAMAP-Rule" id="MF_01057"/>
    </source>
</evidence>
<dbReference type="SUPFAM" id="SSF53335">
    <property type="entry name" value="S-adenosyl-L-methionine-dependent methyltransferases"/>
    <property type="match status" value="1"/>
</dbReference>
<feature type="binding site" evidence="7">
    <location>
        <position position="122"/>
    </location>
    <ligand>
        <name>S-adenosyl-L-methionine</name>
        <dbReference type="ChEBI" id="CHEBI:59789"/>
    </ligand>
</feature>
<dbReference type="PROSITE" id="PS51625">
    <property type="entry name" value="SAM_MT_TRMB"/>
    <property type="match status" value="1"/>
</dbReference>
<dbReference type="EC" id="2.1.1.33" evidence="7"/>
<evidence type="ECO:0000256" key="2">
    <source>
        <dbReference type="ARBA" id="ARBA00003015"/>
    </source>
</evidence>
<gene>
    <name evidence="7" type="primary">trmB</name>
    <name evidence="8" type="ORF">FHX47_001803</name>
</gene>
<feature type="binding site" evidence="7">
    <location>
        <position position="145"/>
    </location>
    <ligand>
        <name>S-adenosyl-L-methionine</name>
        <dbReference type="ChEBI" id="CHEBI:59789"/>
    </ligand>
</feature>
<comment type="pathway">
    <text evidence="7">tRNA modification; N(7)-methylguanine-tRNA biosynthesis.</text>
</comment>
<keyword evidence="6 7" id="KW-0819">tRNA processing</keyword>
<evidence type="ECO:0000313" key="8">
    <source>
        <dbReference type="EMBL" id="MBB3668174.1"/>
    </source>
</evidence>
<dbReference type="CDD" id="cd02440">
    <property type="entry name" value="AdoMet_MTases"/>
    <property type="match status" value="1"/>
</dbReference>
<dbReference type="InterPro" id="IPR055361">
    <property type="entry name" value="tRNA_methyltr_TrmB_bact"/>
</dbReference>
<feature type="binding site" evidence="7">
    <location>
        <position position="95"/>
    </location>
    <ligand>
        <name>S-adenosyl-L-methionine</name>
        <dbReference type="ChEBI" id="CHEBI:59789"/>
    </ligand>
</feature>
<keyword evidence="3 7" id="KW-0489">Methyltransferase</keyword>
<evidence type="ECO:0000256" key="6">
    <source>
        <dbReference type="ARBA" id="ARBA00022694"/>
    </source>
</evidence>
<dbReference type="UniPathway" id="UPA00989"/>
<dbReference type="HAMAP" id="MF_01057">
    <property type="entry name" value="tRNA_methyltr_TrmB"/>
    <property type="match status" value="1"/>
</dbReference>
<dbReference type="EMBL" id="JACIBT010000009">
    <property type="protein sequence ID" value="MBB3668174.1"/>
    <property type="molecule type" value="Genomic_DNA"/>
</dbReference>
<dbReference type="PANTHER" id="PTHR23417:SF14">
    <property type="entry name" value="PENTACOTRIPEPTIDE-REPEAT REGION OF PRORP DOMAIN-CONTAINING PROTEIN"/>
    <property type="match status" value="1"/>
</dbReference>
<protein>
    <recommendedName>
        <fullName evidence="7">tRNA (guanine-N(7)-)-methyltransferase</fullName>
        <ecNumber evidence="7">2.1.1.33</ecNumber>
    </recommendedName>
    <alternativeName>
        <fullName evidence="7">tRNA (guanine(46)-N(7))-methyltransferase</fullName>
    </alternativeName>
    <alternativeName>
        <fullName evidence="7">tRNA(m7G46)-methyltransferase</fullName>
    </alternativeName>
</protein>
<evidence type="ECO:0000256" key="5">
    <source>
        <dbReference type="ARBA" id="ARBA00022691"/>
    </source>
</evidence>
<comment type="similarity">
    <text evidence="7">Belongs to the class I-like SAM-binding methyltransferase superfamily. TrmB family.</text>
</comment>
<evidence type="ECO:0000313" key="9">
    <source>
        <dbReference type="Proteomes" id="UP000547528"/>
    </source>
</evidence>
<comment type="caution">
    <text evidence="7">Lacks conserved residue(s) required for the propagation of feature annotation.</text>
</comment>
<feature type="binding site" evidence="7">
    <location>
        <position position="70"/>
    </location>
    <ligand>
        <name>S-adenosyl-L-methionine</name>
        <dbReference type="ChEBI" id="CHEBI:59789"/>
    </ligand>
</feature>
<comment type="catalytic activity">
    <reaction evidence="1 7">
        <text>guanosine(46) in tRNA + S-adenosyl-L-methionine = N(7)-methylguanosine(46) in tRNA + S-adenosyl-L-homocysteine</text>
        <dbReference type="Rhea" id="RHEA:42708"/>
        <dbReference type="Rhea" id="RHEA-COMP:10188"/>
        <dbReference type="Rhea" id="RHEA-COMP:10189"/>
        <dbReference type="ChEBI" id="CHEBI:57856"/>
        <dbReference type="ChEBI" id="CHEBI:59789"/>
        <dbReference type="ChEBI" id="CHEBI:74269"/>
        <dbReference type="ChEBI" id="CHEBI:74480"/>
        <dbReference type="EC" id="2.1.1.33"/>
    </reaction>
</comment>
<sequence>MTEHQQHYRRPLSFVRRSNRLKPSYQRAWDAALGNELLEVPHGARDTSVAEGFTIDWREEFGRTAPLIVEIGSGSGEAIAHAAASNPETDFIAVEVYRPGAAQLAARIRREGLSNVRVACLDAVEVLDKLLPAGSVDELWIFFPDPWHKAKHRKRRLVQESFVEKAARVLTPTGVWRLATDWSDYAVQMRRVISASASFWNPHLGQRAGDISPLTQVRLGDLDAASLGKETHPLPYEQALDTEGGWAPRFAARVTTDFEQKSVTAGRRTFDLTFLRSAR</sequence>
<dbReference type="NCBIfam" id="TIGR00091">
    <property type="entry name" value="tRNA (guanosine(46)-N7)-methyltransferase TrmB"/>
    <property type="match status" value="1"/>
</dbReference>
<accession>A0A7W5TVR3</accession>